<organism evidence="8 9">
    <name type="scientific">Crassostrea virginica</name>
    <name type="common">Eastern oyster</name>
    <dbReference type="NCBI Taxonomy" id="6565"/>
    <lineage>
        <taxon>Eukaryota</taxon>
        <taxon>Metazoa</taxon>
        <taxon>Spiralia</taxon>
        <taxon>Lophotrochozoa</taxon>
        <taxon>Mollusca</taxon>
        <taxon>Bivalvia</taxon>
        <taxon>Autobranchia</taxon>
        <taxon>Pteriomorphia</taxon>
        <taxon>Ostreida</taxon>
        <taxon>Ostreoidea</taxon>
        <taxon>Ostreidae</taxon>
        <taxon>Crassostrea</taxon>
    </lineage>
</organism>
<evidence type="ECO:0000256" key="2">
    <source>
        <dbReference type="ARBA" id="ARBA00022491"/>
    </source>
</evidence>
<evidence type="ECO:0000256" key="1">
    <source>
        <dbReference type="ARBA" id="ARBA00004123"/>
    </source>
</evidence>
<proteinExistence type="predicted"/>
<comment type="subcellular location">
    <subcellularLocation>
        <location evidence="1">Nucleus</location>
    </subcellularLocation>
</comment>
<sequence>MKTNMASSYTSSPRYVNDTDYDDVDSLDLDDDRDFDENFTDEAMASFNTEDASETDMVKRETEYTEIKEQMYQDKLAHLKKQLQQLEEGTLPEYIKKRKKIDQQYKERIRVNEIWREFELDVVEREYIKEKKASVKDFEVMFQEKKIELKENLIVELEEKKKNIENERHSMDLTGGFLLSDSMEIKPVTTRKLRRRPNDPMPLPEKRRKQNPAQLNLFLDDEDIMDDLRIINKVSGKPVSKKVTPHPSPIEPIIAEAKIDDGRLYYDKRWFHRNQPVFVESKDMGKFTGVITTVGTQEIWIRKIPDNCKMRISVGQLEKGQIFLRRR</sequence>
<evidence type="ECO:0000256" key="3">
    <source>
        <dbReference type="ARBA" id="ARBA00023015"/>
    </source>
</evidence>
<dbReference type="KEGG" id="cvn:111133414"/>
<evidence type="ECO:0000313" key="9">
    <source>
        <dbReference type="RefSeq" id="XP_022337528.1"/>
    </source>
</evidence>
<feature type="coiled-coil region" evidence="6">
    <location>
        <begin position="140"/>
        <end position="174"/>
    </location>
</feature>
<dbReference type="SMART" id="SM01401">
    <property type="entry name" value="Sds3"/>
    <property type="match status" value="1"/>
</dbReference>
<dbReference type="PANTHER" id="PTHR21964">
    <property type="entry name" value="BREAST CANCER METASTASIS-SUPPRESSOR 1"/>
    <property type="match status" value="1"/>
</dbReference>
<keyword evidence="2" id="KW-0678">Repressor</keyword>
<evidence type="ECO:0000256" key="7">
    <source>
        <dbReference type="SAM" id="MobiDB-lite"/>
    </source>
</evidence>
<dbReference type="Proteomes" id="UP000694844">
    <property type="component" value="Chromosome 5"/>
</dbReference>
<feature type="region of interest" description="Disordered" evidence="7">
    <location>
        <begin position="1"/>
        <end position="35"/>
    </location>
</feature>
<feature type="compositionally biased region" description="Polar residues" evidence="7">
    <location>
        <begin position="1"/>
        <end position="13"/>
    </location>
</feature>
<dbReference type="RefSeq" id="XP_022337528.1">
    <property type="nucleotide sequence ID" value="XM_022481820.1"/>
</dbReference>
<evidence type="ECO:0000313" key="8">
    <source>
        <dbReference type="Proteomes" id="UP000694844"/>
    </source>
</evidence>
<keyword evidence="3" id="KW-0805">Transcription regulation</keyword>
<dbReference type="OrthoDB" id="70376at2759"/>
<evidence type="ECO:0000256" key="4">
    <source>
        <dbReference type="ARBA" id="ARBA00023163"/>
    </source>
</evidence>
<dbReference type="Pfam" id="PF08598">
    <property type="entry name" value="Sds3"/>
    <property type="match status" value="1"/>
</dbReference>
<keyword evidence="8" id="KW-1185">Reference proteome</keyword>
<dbReference type="AlphaFoldDB" id="A0A8B8EDB6"/>
<gene>
    <name evidence="9" type="primary">LOC111133414</name>
</gene>
<keyword evidence="5" id="KW-0539">Nucleus</keyword>
<dbReference type="GO" id="GO:0005654">
    <property type="term" value="C:nucleoplasm"/>
    <property type="evidence" value="ECO:0007669"/>
    <property type="project" value="UniProtKB-ARBA"/>
</dbReference>
<reference evidence="9" key="1">
    <citation type="submission" date="2025-08" db="UniProtKB">
        <authorList>
            <consortium name="RefSeq"/>
        </authorList>
    </citation>
    <scope>IDENTIFICATION</scope>
    <source>
        <tissue evidence="9">Whole sample</tissue>
    </source>
</reference>
<evidence type="ECO:0000256" key="5">
    <source>
        <dbReference type="ARBA" id="ARBA00023242"/>
    </source>
</evidence>
<keyword evidence="6" id="KW-0175">Coiled coil</keyword>
<dbReference type="InterPro" id="IPR013907">
    <property type="entry name" value="Sds3"/>
</dbReference>
<name>A0A8B8EDB6_CRAVI</name>
<dbReference type="GO" id="GO:0010468">
    <property type="term" value="P:regulation of gene expression"/>
    <property type="evidence" value="ECO:0007669"/>
    <property type="project" value="UniProtKB-ARBA"/>
</dbReference>
<feature type="compositionally biased region" description="Acidic residues" evidence="7">
    <location>
        <begin position="19"/>
        <end position="35"/>
    </location>
</feature>
<evidence type="ECO:0000256" key="6">
    <source>
        <dbReference type="SAM" id="Coils"/>
    </source>
</evidence>
<protein>
    <submittedName>
        <fullName evidence="9">Sin3 histone deacetylase corepressor complex component SDS3-like isoform X1</fullName>
    </submittedName>
</protein>
<accession>A0A8B8EDB6</accession>
<keyword evidence="4" id="KW-0804">Transcription</keyword>
<dbReference type="GeneID" id="111133414"/>